<dbReference type="SUPFAM" id="SSF53067">
    <property type="entry name" value="Actin-like ATPase domain"/>
    <property type="match status" value="1"/>
</dbReference>
<sequence>MLGADLPAPVISDSPWLYNEGGVCGRNQYVHTTAGGRLYKLLRENLGGPSFAELDAAAAACSALDRSMLDVNIREYFSIPTDIKTAIEDYCRDSDQPVPQCAGEYMTAINVSLALKYRQRFSEMEGILDKRYDRIFVAGGGVHNKLLCQYTASATGKQVITCFDQSAAYGNLLFQLMGQGELKTLQDVRQVAKDSTKLTTYEPRETEKWDEMYAKWVNLPRPVRKMEAIR</sequence>
<accession>A0A645D241</accession>
<dbReference type="Pfam" id="PF02782">
    <property type="entry name" value="FGGY_C"/>
    <property type="match status" value="1"/>
</dbReference>
<dbReference type="GO" id="GO:0005829">
    <property type="term" value="C:cytosol"/>
    <property type="evidence" value="ECO:0007669"/>
    <property type="project" value="TreeGrafter"/>
</dbReference>
<evidence type="ECO:0000256" key="3">
    <source>
        <dbReference type="ARBA" id="ARBA00022777"/>
    </source>
</evidence>
<keyword evidence="3 5" id="KW-0418">Kinase</keyword>
<comment type="similarity">
    <text evidence="1">Belongs to the FGGY kinase family.</text>
</comment>
<dbReference type="InterPro" id="IPR018485">
    <property type="entry name" value="FGGY_C"/>
</dbReference>
<dbReference type="GO" id="GO:0019301">
    <property type="term" value="P:rhamnose catabolic process"/>
    <property type="evidence" value="ECO:0007669"/>
    <property type="project" value="TreeGrafter"/>
</dbReference>
<dbReference type="AlphaFoldDB" id="A0A645D241"/>
<dbReference type="InterPro" id="IPR043129">
    <property type="entry name" value="ATPase_NBD"/>
</dbReference>
<dbReference type="EMBL" id="VSSQ01032169">
    <property type="protein sequence ID" value="MPM83354.1"/>
    <property type="molecule type" value="Genomic_DNA"/>
</dbReference>
<name>A0A645D241_9ZZZZ</name>
<proteinExistence type="inferred from homology"/>
<gene>
    <name evidence="5" type="primary">rhaB_7</name>
    <name evidence="5" type="ORF">SDC9_130418</name>
</gene>
<dbReference type="PANTHER" id="PTHR10196">
    <property type="entry name" value="SUGAR KINASE"/>
    <property type="match status" value="1"/>
</dbReference>
<evidence type="ECO:0000256" key="2">
    <source>
        <dbReference type="ARBA" id="ARBA00022679"/>
    </source>
</evidence>
<comment type="caution">
    <text evidence="5">The sequence shown here is derived from an EMBL/GenBank/DDBJ whole genome shotgun (WGS) entry which is preliminary data.</text>
</comment>
<dbReference type="PANTHER" id="PTHR10196:SF93">
    <property type="entry name" value="L-RHAMNULOKINASE"/>
    <property type="match status" value="1"/>
</dbReference>
<keyword evidence="2 5" id="KW-0808">Transferase</keyword>
<feature type="domain" description="Carbohydrate kinase FGGY C-terminal" evidence="4">
    <location>
        <begin position="48"/>
        <end position="177"/>
    </location>
</feature>
<organism evidence="5">
    <name type="scientific">bioreactor metagenome</name>
    <dbReference type="NCBI Taxonomy" id="1076179"/>
    <lineage>
        <taxon>unclassified sequences</taxon>
        <taxon>metagenomes</taxon>
        <taxon>ecological metagenomes</taxon>
    </lineage>
</organism>
<dbReference type="EC" id="2.7.1.5" evidence="5"/>
<evidence type="ECO:0000313" key="5">
    <source>
        <dbReference type="EMBL" id="MPM83354.1"/>
    </source>
</evidence>
<dbReference type="GO" id="GO:0004370">
    <property type="term" value="F:glycerol kinase activity"/>
    <property type="evidence" value="ECO:0007669"/>
    <property type="project" value="TreeGrafter"/>
</dbReference>
<dbReference type="GO" id="GO:0008993">
    <property type="term" value="F:rhamnulokinase activity"/>
    <property type="evidence" value="ECO:0007669"/>
    <property type="project" value="UniProtKB-EC"/>
</dbReference>
<evidence type="ECO:0000256" key="1">
    <source>
        <dbReference type="ARBA" id="ARBA00009156"/>
    </source>
</evidence>
<dbReference type="GO" id="GO:0006071">
    <property type="term" value="P:glycerol metabolic process"/>
    <property type="evidence" value="ECO:0007669"/>
    <property type="project" value="TreeGrafter"/>
</dbReference>
<reference evidence="5" key="1">
    <citation type="submission" date="2019-08" db="EMBL/GenBank/DDBJ databases">
        <authorList>
            <person name="Kucharzyk K."/>
            <person name="Murdoch R.W."/>
            <person name="Higgins S."/>
            <person name="Loffler F."/>
        </authorList>
    </citation>
    <scope>NUCLEOTIDE SEQUENCE</scope>
</reference>
<evidence type="ECO:0000259" key="4">
    <source>
        <dbReference type="Pfam" id="PF02782"/>
    </source>
</evidence>
<protein>
    <submittedName>
        <fullName evidence="5">Rhamnulokinase</fullName>
        <ecNumber evidence="5">2.7.1.5</ecNumber>
    </submittedName>
</protein>
<dbReference type="Gene3D" id="3.30.420.40">
    <property type="match status" value="1"/>
</dbReference>